<evidence type="ECO:0000256" key="1">
    <source>
        <dbReference type="ARBA" id="ARBA00023125"/>
    </source>
</evidence>
<dbReference type="GO" id="GO:0003677">
    <property type="term" value="F:DNA binding"/>
    <property type="evidence" value="ECO:0007669"/>
    <property type="project" value="UniProtKB-KW"/>
</dbReference>
<protein>
    <submittedName>
        <fullName evidence="3">Virulence-associated protein, putative</fullName>
    </submittedName>
</protein>
<dbReference type="Proteomes" id="UP000004848">
    <property type="component" value="Unassembled WGS sequence"/>
</dbReference>
<sequence>MSVKVPAFHPGEILAEFYMKPLGYTPGRLAKILGLDRQRIQRLVKGETSMTVDTTNRLGRAFSTTPQY</sequence>
<dbReference type="InterPro" id="IPR010982">
    <property type="entry name" value="Lambda_DNA-bd_dom_sf"/>
</dbReference>
<dbReference type="NCBIfam" id="TIGR02607">
    <property type="entry name" value="antidote_HigA"/>
    <property type="match status" value="1"/>
</dbReference>
<reference evidence="3 4" key="1">
    <citation type="submission" date="2006-05" db="EMBL/GenBank/DDBJ databases">
        <authorList>
            <person name="King G."/>
            <person name="Ferriera S."/>
            <person name="Johnson J."/>
            <person name="Kravitz S."/>
            <person name="Beeson K."/>
            <person name="Sutton G."/>
            <person name="Rogers Y.-H."/>
            <person name="Friedman R."/>
            <person name="Frazier M."/>
            <person name="Venter J.C."/>
        </authorList>
    </citation>
    <scope>NUCLEOTIDE SEQUENCE [LARGE SCALE GENOMIC DNA]</scope>
    <source>
        <strain evidence="4">ATCC 25650 / DSM 13394 / JCM 20685 / NBRC 16684 / NCIMB 2208 / IAM 12614 / B1</strain>
    </source>
</reference>
<dbReference type="GeneID" id="68850259"/>
<keyword evidence="1" id="KW-0238">DNA-binding</keyword>
<dbReference type="EMBL" id="AAUW01000027">
    <property type="protein sequence ID" value="EAV40681.1"/>
    <property type="molecule type" value="Genomic_DNA"/>
</dbReference>
<comment type="caution">
    <text evidence="3">The sequence shown here is derived from an EMBL/GenBank/DDBJ whole genome shotgun (WGS) entry which is preliminary data.</text>
</comment>
<dbReference type="Gene3D" id="1.10.260.40">
    <property type="entry name" value="lambda repressor-like DNA-binding domains"/>
    <property type="match status" value="1"/>
</dbReference>
<feature type="domain" description="HTH cro/C1-type" evidence="2">
    <location>
        <begin position="18"/>
        <end position="67"/>
    </location>
</feature>
<dbReference type="PANTHER" id="PTHR36924:SF1">
    <property type="entry name" value="ANTITOXIN HIGA-1"/>
    <property type="match status" value="1"/>
</dbReference>
<dbReference type="OrthoDB" id="3174593at2"/>
<dbReference type="AlphaFoldDB" id="A0P2M8"/>
<gene>
    <name evidence="3" type="ORF">SIAM614_00527</name>
</gene>
<proteinExistence type="predicted"/>
<evidence type="ECO:0000313" key="3">
    <source>
        <dbReference type="EMBL" id="EAV40681.1"/>
    </source>
</evidence>
<dbReference type="RefSeq" id="WP_006939663.1">
    <property type="nucleotide sequence ID" value="NZ_AAUW01000027.1"/>
</dbReference>
<dbReference type="PANTHER" id="PTHR36924">
    <property type="entry name" value="ANTITOXIN HIGA-1"/>
    <property type="match status" value="1"/>
</dbReference>
<evidence type="ECO:0000259" key="2">
    <source>
        <dbReference type="Pfam" id="PF01381"/>
    </source>
</evidence>
<dbReference type="eggNOG" id="COG3093">
    <property type="taxonomic scope" value="Bacteria"/>
</dbReference>
<accession>A0P2M8</accession>
<evidence type="ECO:0000313" key="4">
    <source>
        <dbReference type="Proteomes" id="UP000004848"/>
    </source>
</evidence>
<dbReference type="SUPFAM" id="SSF47413">
    <property type="entry name" value="lambda repressor-like DNA-binding domains"/>
    <property type="match status" value="1"/>
</dbReference>
<dbReference type="InterPro" id="IPR013430">
    <property type="entry name" value="Toxin_antidote_HigA"/>
</dbReference>
<organism evidence="3 4">
    <name type="scientific">Roseibium aggregatum (strain ATCC 25650 / DSM 13394 / JCM 20685 / NBRC 16684 / NCIMB 2208 / IAM 12614 / B1)</name>
    <name type="common">Stappia aggregata</name>
    <dbReference type="NCBI Taxonomy" id="384765"/>
    <lineage>
        <taxon>Bacteria</taxon>
        <taxon>Pseudomonadati</taxon>
        <taxon>Pseudomonadota</taxon>
        <taxon>Alphaproteobacteria</taxon>
        <taxon>Hyphomicrobiales</taxon>
        <taxon>Stappiaceae</taxon>
        <taxon>Roseibium</taxon>
    </lineage>
</organism>
<dbReference type="InterPro" id="IPR001387">
    <property type="entry name" value="Cro/C1-type_HTH"/>
</dbReference>
<name>A0P2M8_ROSAI</name>
<dbReference type="Pfam" id="PF01381">
    <property type="entry name" value="HTH_3"/>
    <property type="match status" value="1"/>
</dbReference>